<protein>
    <submittedName>
        <fullName evidence="1">Uncharacterized protein</fullName>
    </submittedName>
</protein>
<evidence type="ECO:0000313" key="2">
    <source>
        <dbReference type="Proteomes" id="UP001611383"/>
    </source>
</evidence>
<organism evidence="1 2">
    <name type="scientific">Archangium minus</name>
    <dbReference type="NCBI Taxonomy" id="83450"/>
    <lineage>
        <taxon>Bacteria</taxon>
        <taxon>Pseudomonadati</taxon>
        <taxon>Myxococcota</taxon>
        <taxon>Myxococcia</taxon>
        <taxon>Myxococcales</taxon>
        <taxon>Cystobacterineae</taxon>
        <taxon>Archangiaceae</taxon>
        <taxon>Archangium</taxon>
    </lineage>
</organism>
<keyword evidence="2" id="KW-1185">Reference proteome</keyword>
<evidence type="ECO:0000313" key="1">
    <source>
        <dbReference type="EMBL" id="WNG52136.1"/>
    </source>
</evidence>
<dbReference type="EMBL" id="CP043494">
    <property type="protein sequence ID" value="WNG52136.1"/>
    <property type="molecule type" value="Genomic_DNA"/>
</dbReference>
<sequence>MSYAIELPDDLFALMEELPRNTCVTIHLMLARIAELAALWPPGDERWTQFVYQDDLGLRFYVQGCCVRLYLEPETRRVVVCGIGRVLVTLPEEFFDFETSAEGSPAQQ</sequence>
<dbReference type="Proteomes" id="UP001611383">
    <property type="component" value="Chromosome"/>
</dbReference>
<name>A0ABY9X9Q7_9BACT</name>
<proteinExistence type="predicted"/>
<accession>A0ABY9X9Q7</accession>
<reference evidence="1 2" key="1">
    <citation type="submission" date="2019-08" db="EMBL/GenBank/DDBJ databases">
        <title>Archangium and Cystobacter genomes.</title>
        <authorList>
            <person name="Chen I.-C.K."/>
            <person name="Wielgoss S."/>
        </authorList>
    </citation>
    <scope>NUCLEOTIDE SEQUENCE [LARGE SCALE GENOMIC DNA]</scope>
    <source>
        <strain evidence="1 2">Cbm 6</strain>
    </source>
</reference>
<dbReference type="RefSeq" id="WP_395812545.1">
    <property type="nucleotide sequence ID" value="NZ_CP043494.1"/>
</dbReference>
<gene>
    <name evidence="1" type="ORF">F0U60_54555</name>
</gene>